<dbReference type="GO" id="GO:0006355">
    <property type="term" value="P:regulation of DNA-templated transcription"/>
    <property type="evidence" value="ECO:0007669"/>
    <property type="project" value="InterPro"/>
</dbReference>
<dbReference type="SUPFAM" id="SSF46689">
    <property type="entry name" value="Homeodomain-like"/>
    <property type="match status" value="1"/>
</dbReference>
<organism evidence="5 6">
    <name type="scientific">Methylophaga thiooxydans</name>
    <dbReference type="NCBI Taxonomy" id="392484"/>
    <lineage>
        <taxon>Bacteria</taxon>
        <taxon>Pseudomonadati</taxon>
        <taxon>Pseudomonadota</taxon>
        <taxon>Gammaproteobacteria</taxon>
        <taxon>Thiotrichales</taxon>
        <taxon>Piscirickettsiaceae</taxon>
        <taxon>Methylophaga</taxon>
    </lineage>
</organism>
<dbReference type="InterPro" id="IPR005412">
    <property type="entry name" value="Fis_DNA-bd"/>
</dbReference>
<evidence type="ECO:0000313" key="6">
    <source>
        <dbReference type="Proteomes" id="UP000029999"/>
    </source>
</evidence>
<dbReference type="InterPro" id="IPR009057">
    <property type="entry name" value="Homeodomain-like_sf"/>
</dbReference>
<dbReference type="PANTHER" id="PTHR47918">
    <property type="entry name" value="DNA-BINDING PROTEIN FIS"/>
    <property type="match status" value="1"/>
</dbReference>
<dbReference type="PANTHER" id="PTHR47918:SF1">
    <property type="entry name" value="DNA-BINDING PROTEIN FIS"/>
    <property type="match status" value="1"/>
</dbReference>
<dbReference type="PRINTS" id="PR01591">
    <property type="entry name" value="DNABINDNGFIS"/>
</dbReference>
<evidence type="ECO:0000256" key="2">
    <source>
        <dbReference type="ARBA" id="ARBA00023125"/>
    </source>
</evidence>
<dbReference type="PRINTS" id="PR01590">
    <property type="entry name" value="HTHFIS"/>
</dbReference>
<dbReference type="STRING" id="392484.LP43_0161"/>
<dbReference type="PIRSF" id="PIRSF002097">
    <property type="entry name" value="DNA-binding_Fis"/>
    <property type="match status" value="1"/>
</dbReference>
<dbReference type="Pfam" id="PF02954">
    <property type="entry name" value="HTH_8"/>
    <property type="match status" value="1"/>
</dbReference>
<reference evidence="5 6" key="1">
    <citation type="submission" date="2014-09" db="EMBL/GenBank/DDBJ databases">
        <authorList>
            <person name="Grob C."/>
            <person name="Taubert M."/>
            <person name="Howat A.M."/>
            <person name="Burns O.J."/>
            <person name="Dixon J.L."/>
            <person name="Chen Y."/>
            <person name="Murrell J.C."/>
        </authorList>
    </citation>
    <scope>NUCLEOTIDE SEQUENCE [LARGE SCALE GENOMIC DNA]</scope>
    <source>
        <strain evidence="5">L4</strain>
    </source>
</reference>
<dbReference type="RefSeq" id="WP_052093809.1">
    <property type="nucleotide sequence ID" value="NZ_JADFAB010000029.1"/>
</dbReference>
<proteinExistence type="inferred from homology"/>
<comment type="caution">
    <text evidence="5">The sequence shown here is derived from an EMBL/GenBank/DDBJ whole genome shotgun (WGS) entry which is preliminary data.</text>
</comment>
<dbReference type="GO" id="GO:0043565">
    <property type="term" value="F:sequence-specific DNA binding"/>
    <property type="evidence" value="ECO:0007669"/>
    <property type="project" value="InterPro"/>
</dbReference>
<name>A0A0A0BIT7_9GAMM</name>
<evidence type="ECO:0000259" key="4">
    <source>
        <dbReference type="Pfam" id="PF02954"/>
    </source>
</evidence>
<keyword evidence="2 5" id="KW-0238">DNA-binding</keyword>
<evidence type="ECO:0000256" key="1">
    <source>
        <dbReference type="ARBA" id="ARBA00008559"/>
    </source>
</evidence>
<dbReference type="NCBIfam" id="NF001659">
    <property type="entry name" value="PRK00430.1"/>
    <property type="match status" value="1"/>
</dbReference>
<evidence type="ECO:0000313" key="5">
    <source>
        <dbReference type="EMBL" id="KGM07745.1"/>
    </source>
</evidence>
<sequence length="96" mass="10405">MTKPLAKDESTCAELGVAAERSTAPLSDCVSNALSDYFQQLEGHPAANLYDMLMNEVEVPLLKATLDHTAGNQSRAAEILGINRGTLRKKLKQYGL</sequence>
<dbReference type="Gene3D" id="1.10.10.60">
    <property type="entry name" value="Homeodomain-like"/>
    <property type="match status" value="1"/>
</dbReference>
<dbReference type="AlphaFoldDB" id="A0A0A0BIT7"/>
<accession>A0A0A0BIT7</accession>
<feature type="domain" description="DNA binding HTH" evidence="4">
    <location>
        <begin position="55"/>
        <end position="94"/>
    </location>
</feature>
<dbReference type="InterPro" id="IPR002197">
    <property type="entry name" value="HTH_Fis"/>
</dbReference>
<gene>
    <name evidence="5" type="ORF">LP43_0161</name>
</gene>
<dbReference type="InterPro" id="IPR050207">
    <property type="entry name" value="Trans_regulatory_Fis"/>
</dbReference>
<protein>
    <recommendedName>
        <fullName evidence="3">Putative Fis-like DNA-binding protein</fullName>
    </recommendedName>
</protein>
<dbReference type="Proteomes" id="UP000029999">
    <property type="component" value="Unassembled WGS sequence"/>
</dbReference>
<comment type="similarity">
    <text evidence="1">Belongs to the transcriptional regulatory Fis family.</text>
</comment>
<evidence type="ECO:0000256" key="3">
    <source>
        <dbReference type="ARBA" id="ARBA00029540"/>
    </source>
</evidence>
<dbReference type="EMBL" id="JRQD01000001">
    <property type="protein sequence ID" value="KGM07745.1"/>
    <property type="molecule type" value="Genomic_DNA"/>
</dbReference>